<keyword evidence="1" id="KW-0472">Membrane</keyword>
<protein>
    <submittedName>
        <fullName evidence="2">Uncharacterized protein</fullName>
    </submittedName>
</protein>
<proteinExistence type="predicted"/>
<accession>A0A124DXT6</accession>
<name>A0A124DXT6_PAEAM</name>
<evidence type="ECO:0000313" key="2">
    <source>
        <dbReference type="EMBL" id="GAS82068.1"/>
    </source>
</evidence>
<dbReference type="AlphaFoldDB" id="A0A124DXT6"/>
<gene>
    <name evidence="2" type="ORF">PAHA3_2142</name>
</gene>
<keyword evidence="1" id="KW-0812">Transmembrane</keyword>
<reference evidence="2 3" key="1">
    <citation type="journal article" date="2016" name="Genome Announc.">
        <title>Draft Genome Sequence of Paenibacillus amylolyticus Heshi-A3, Isolated from Fermented Rice Bran in a Japanese Fermented Seafood Dish.</title>
        <authorList>
            <person name="Akuzawa S."/>
            <person name="Nagaoka J."/>
            <person name="Kanekatsu M."/>
            <person name="Kubota E."/>
            <person name="Ohtake R."/>
            <person name="Suzuki T."/>
            <person name="Kanesaki Y."/>
        </authorList>
    </citation>
    <scope>NUCLEOTIDE SEQUENCE [LARGE SCALE GENOMIC DNA]</scope>
    <source>
        <strain evidence="2 3">Heshi-A3</strain>
    </source>
</reference>
<comment type="caution">
    <text evidence="2">The sequence shown here is derived from an EMBL/GenBank/DDBJ whole genome shotgun (WGS) entry which is preliminary data.</text>
</comment>
<sequence>MRTKSLKLITVGVLGVGIGILWSMILFLECKKLNMAMSDTSFLIT</sequence>
<evidence type="ECO:0000256" key="1">
    <source>
        <dbReference type="SAM" id="Phobius"/>
    </source>
</evidence>
<dbReference type="Proteomes" id="UP000069697">
    <property type="component" value="Unassembled WGS sequence"/>
</dbReference>
<feature type="transmembrane region" description="Helical" evidence="1">
    <location>
        <begin position="6"/>
        <end position="28"/>
    </location>
</feature>
<reference evidence="3" key="2">
    <citation type="submission" date="2016-01" db="EMBL/GenBank/DDBJ databases">
        <title>Draft Genome Sequence of Paenibacillus amylolyticus Heshi-A3 that Was Isolated from Fermented Rice Bran with Aging Salted Mackerel, Which Was Named Heshiko as Traditional Fermented Seafood in Japan.</title>
        <authorList>
            <person name="Akuzawa S."/>
            <person name="Nakagawa J."/>
            <person name="Kanekatsu T."/>
            <person name="Kubota E."/>
            <person name="Ohtake R."/>
            <person name="Suzuki T."/>
            <person name="Kanesaki Y."/>
        </authorList>
    </citation>
    <scope>NUCLEOTIDE SEQUENCE [LARGE SCALE GENOMIC DNA]</scope>
    <source>
        <strain evidence="3">Heshi-A3</strain>
    </source>
</reference>
<keyword evidence="1" id="KW-1133">Transmembrane helix</keyword>
<dbReference type="EMBL" id="BCNV01000001">
    <property type="protein sequence ID" value="GAS82068.1"/>
    <property type="molecule type" value="Genomic_DNA"/>
</dbReference>
<evidence type="ECO:0000313" key="3">
    <source>
        <dbReference type="Proteomes" id="UP000069697"/>
    </source>
</evidence>
<organism evidence="2 3">
    <name type="scientific">Paenibacillus amylolyticus</name>
    <dbReference type="NCBI Taxonomy" id="1451"/>
    <lineage>
        <taxon>Bacteria</taxon>
        <taxon>Bacillati</taxon>
        <taxon>Bacillota</taxon>
        <taxon>Bacilli</taxon>
        <taxon>Bacillales</taxon>
        <taxon>Paenibacillaceae</taxon>
        <taxon>Paenibacillus</taxon>
    </lineage>
</organism>